<keyword evidence="4" id="KW-0460">Magnesium</keyword>
<reference evidence="6" key="1">
    <citation type="journal article" date="2019" name="Int. J. Syst. Evol. Microbiol.">
        <title>The Global Catalogue of Microorganisms (GCM) 10K type strain sequencing project: providing services to taxonomists for standard genome sequencing and annotation.</title>
        <authorList>
            <consortium name="The Broad Institute Genomics Platform"/>
            <consortium name="The Broad Institute Genome Sequencing Center for Infectious Disease"/>
            <person name="Wu L."/>
            <person name="Ma J."/>
        </authorList>
    </citation>
    <scope>NUCLEOTIDE SEQUENCE [LARGE SCALE GENOMIC DNA]</scope>
    <source>
        <strain evidence="6">KCTC 42143</strain>
    </source>
</reference>
<dbReference type="EC" id="6.3.3.2" evidence="4"/>
<dbReference type="InterPro" id="IPR024185">
    <property type="entry name" value="FTHF_cligase-like_sf"/>
</dbReference>
<protein>
    <recommendedName>
        <fullName evidence="4">5-formyltetrahydrofolate cyclo-ligase</fullName>
        <ecNumber evidence="4">6.3.3.2</ecNumber>
    </recommendedName>
</protein>
<evidence type="ECO:0000256" key="1">
    <source>
        <dbReference type="ARBA" id="ARBA00010638"/>
    </source>
</evidence>
<name>A0ABW4NRD3_9LACT</name>
<evidence type="ECO:0000256" key="2">
    <source>
        <dbReference type="ARBA" id="ARBA00022741"/>
    </source>
</evidence>
<evidence type="ECO:0000256" key="4">
    <source>
        <dbReference type="RuleBase" id="RU361279"/>
    </source>
</evidence>
<dbReference type="NCBIfam" id="TIGR02727">
    <property type="entry name" value="MTHFS_bact"/>
    <property type="match status" value="1"/>
</dbReference>
<comment type="catalytic activity">
    <reaction evidence="4">
        <text>(6S)-5-formyl-5,6,7,8-tetrahydrofolate + ATP = (6R)-5,10-methenyltetrahydrofolate + ADP + phosphate</text>
        <dbReference type="Rhea" id="RHEA:10488"/>
        <dbReference type="ChEBI" id="CHEBI:30616"/>
        <dbReference type="ChEBI" id="CHEBI:43474"/>
        <dbReference type="ChEBI" id="CHEBI:57455"/>
        <dbReference type="ChEBI" id="CHEBI:57457"/>
        <dbReference type="ChEBI" id="CHEBI:456216"/>
        <dbReference type="EC" id="6.3.3.2"/>
    </reaction>
</comment>
<dbReference type="PANTHER" id="PTHR23407">
    <property type="entry name" value="ATPASE INHIBITOR/5-FORMYLTETRAHYDROFOLATE CYCLO-LIGASE"/>
    <property type="match status" value="1"/>
</dbReference>
<accession>A0ABW4NRD3</accession>
<proteinExistence type="inferred from homology"/>
<dbReference type="Pfam" id="PF01812">
    <property type="entry name" value="5-FTHF_cyc-lig"/>
    <property type="match status" value="1"/>
</dbReference>
<dbReference type="InterPro" id="IPR037171">
    <property type="entry name" value="NagB/RpiA_transferase-like"/>
</dbReference>
<keyword evidence="3 4" id="KW-0067">ATP-binding</keyword>
<gene>
    <name evidence="5" type="ORF">ACFSBK_10830</name>
</gene>
<dbReference type="PANTHER" id="PTHR23407:SF1">
    <property type="entry name" value="5-FORMYLTETRAHYDROFOLATE CYCLO-LIGASE"/>
    <property type="match status" value="1"/>
</dbReference>
<keyword evidence="2 4" id="KW-0547">Nucleotide-binding</keyword>
<keyword evidence="6" id="KW-1185">Reference proteome</keyword>
<keyword evidence="4" id="KW-0479">Metal-binding</keyword>
<comment type="cofactor">
    <cofactor evidence="4">
        <name>Mg(2+)</name>
        <dbReference type="ChEBI" id="CHEBI:18420"/>
    </cofactor>
</comment>
<keyword evidence="5" id="KW-0436">Ligase</keyword>
<dbReference type="PIRSF" id="PIRSF006806">
    <property type="entry name" value="FTHF_cligase"/>
    <property type="match status" value="1"/>
</dbReference>
<dbReference type="GO" id="GO:0030272">
    <property type="term" value="F:5-formyltetrahydrofolate cyclo-ligase activity"/>
    <property type="evidence" value="ECO:0007669"/>
    <property type="project" value="UniProtKB-EC"/>
</dbReference>
<dbReference type="SUPFAM" id="SSF100950">
    <property type="entry name" value="NagB/RpiA/CoA transferase-like"/>
    <property type="match status" value="1"/>
</dbReference>
<dbReference type="Gene3D" id="3.40.50.10420">
    <property type="entry name" value="NagB/RpiA/CoA transferase-like"/>
    <property type="match status" value="1"/>
</dbReference>
<dbReference type="Proteomes" id="UP001597285">
    <property type="component" value="Unassembled WGS sequence"/>
</dbReference>
<dbReference type="EMBL" id="JBHUFF010000020">
    <property type="protein sequence ID" value="MFD1800341.1"/>
    <property type="molecule type" value="Genomic_DNA"/>
</dbReference>
<sequence length="185" mass="20952">MTKQEIRKQTIERLKELTGKQKKEQEAAILARLFQTVEWKEAKIIATTMAQEMELNTRPIIEKAWEEGKQVVLPRAKKNRIMDFVRYTSETPMETSTFGLSEPAAALPAIPKADIDMVIVPGLAFSEKGYRVGFGGGYYDRFLADYTGNTVSLVFNEQKIPSFEIESFDIPIGLLITVNETKQTI</sequence>
<evidence type="ECO:0000313" key="6">
    <source>
        <dbReference type="Proteomes" id="UP001597285"/>
    </source>
</evidence>
<dbReference type="RefSeq" id="WP_058918647.1">
    <property type="nucleotide sequence ID" value="NZ_JBHSQC010000008.1"/>
</dbReference>
<comment type="caution">
    <text evidence="5">The sequence shown here is derived from an EMBL/GenBank/DDBJ whole genome shotgun (WGS) entry which is preliminary data.</text>
</comment>
<organism evidence="5 6">
    <name type="scientific">Carnobacterium antarcticum</name>
    <dbReference type="NCBI Taxonomy" id="2126436"/>
    <lineage>
        <taxon>Bacteria</taxon>
        <taxon>Bacillati</taxon>
        <taxon>Bacillota</taxon>
        <taxon>Bacilli</taxon>
        <taxon>Lactobacillales</taxon>
        <taxon>Carnobacteriaceae</taxon>
        <taxon>Carnobacterium</taxon>
    </lineage>
</organism>
<evidence type="ECO:0000313" key="5">
    <source>
        <dbReference type="EMBL" id="MFD1800341.1"/>
    </source>
</evidence>
<evidence type="ECO:0000256" key="3">
    <source>
        <dbReference type="ARBA" id="ARBA00022840"/>
    </source>
</evidence>
<dbReference type="InterPro" id="IPR002698">
    <property type="entry name" value="FTHF_cligase"/>
</dbReference>
<comment type="similarity">
    <text evidence="1 4">Belongs to the 5-formyltetrahydrofolate cyclo-ligase family.</text>
</comment>